<evidence type="ECO:0000313" key="9">
    <source>
        <dbReference type="Proteomes" id="UP001235939"/>
    </source>
</evidence>
<dbReference type="InterPro" id="IPR015615">
    <property type="entry name" value="TGF-beta-rel"/>
</dbReference>
<comment type="subcellular location">
    <subcellularLocation>
        <location evidence="1">Secreted</location>
    </subcellularLocation>
</comment>
<dbReference type="InterPro" id="IPR029034">
    <property type="entry name" value="Cystine-knot_cytokine"/>
</dbReference>
<sequence length="261" mass="29661">MRFDFLKEARARLNNHVLLDFYPPRENVISATLYVELRYATGLPRRVRHMLRDHSVTLYVFRAISDGTGSTPDLDLVASQRVPTAHGGWRRLNLTPPSGPLKTDHRLTLLVDCVGCDTLVELVLFPPNGSRPFLSLGTEVSRSRRSRRHALTCEPSTTQCCKQPLWVGFKELGWDDWIIAPKGYWANYCMGDCAARRTPDTFVNFHTHVLEEYRNRNPYASITPCCAPTKLSSMSLIYFDPDLNIIKTDLPKMVVDECGCT</sequence>
<dbReference type="Proteomes" id="UP001235939">
    <property type="component" value="Chromosome 16"/>
</dbReference>
<evidence type="ECO:0000256" key="2">
    <source>
        <dbReference type="ARBA" id="ARBA00006656"/>
    </source>
</evidence>
<proteinExistence type="inferred from homology"/>
<reference evidence="8 9" key="1">
    <citation type="submission" date="2022-01" db="EMBL/GenBank/DDBJ databases">
        <title>A chromosomal length assembly of Cordylochernes scorpioides.</title>
        <authorList>
            <person name="Zeh D."/>
            <person name="Zeh J."/>
        </authorList>
    </citation>
    <scope>NUCLEOTIDE SEQUENCE [LARGE SCALE GENOMIC DNA]</scope>
    <source>
        <strain evidence="8">IN4F17</strain>
        <tissue evidence="8">Whole Body</tissue>
    </source>
</reference>
<dbReference type="SMART" id="SM00204">
    <property type="entry name" value="TGFB"/>
    <property type="match status" value="1"/>
</dbReference>
<protein>
    <submittedName>
        <fullName evidence="8">INHBB</fullName>
    </submittedName>
</protein>
<keyword evidence="3" id="KW-0964">Secreted</keyword>
<dbReference type="PROSITE" id="PS00250">
    <property type="entry name" value="TGF_BETA_1"/>
    <property type="match status" value="1"/>
</dbReference>
<evidence type="ECO:0000256" key="3">
    <source>
        <dbReference type="ARBA" id="ARBA00022525"/>
    </source>
</evidence>
<gene>
    <name evidence="8" type="ORF">LAZ67_16000335</name>
</gene>
<organism evidence="8 9">
    <name type="scientific">Cordylochernes scorpioides</name>
    <dbReference type="NCBI Taxonomy" id="51811"/>
    <lineage>
        <taxon>Eukaryota</taxon>
        <taxon>Metazoa</taxon>
        <taxon>Ecdysozoa</taxon>
        <taxon>Arthropoda</taxon>
        <taxon>Chelicerata</taxon>
        <taxon>Arachnida</taxon>
        <taxon>Pseudoscorpiones</taxon>
        <taxon>Cheliferoidea</taxon>
        <taxon>Chernetidae</taxon>
        <taxon>Cordylochernes</taxon>
    </lineage>
</organism>
<evidence type="ECO:0000256" key="4">
    <source>
        <dbReference type="ARBA" id="ARBA00023030"/>
    </source>
</evidence>
<feature type="domain" description="TGF-beta family profile" evidence="7">
    <location>
        <begin position="142"/>
        <end position="261"/>
    </location>
</feature>
<dbReference type="Gene3D" id="2.10.90.10">
    <property type="entry name" value="Cystine-knot cytokines"/>
    <property type="match status" value="1"/>
</dbReference>
<keyword evidence="4 6" id="KW-0339">Growth factor</keyword>
<accession>A0ABY6LE35</accession>
<evidence type="ECO:0000256" key="1">
    <source>
        <dbReference type="ARBA" id="ARBA00004613"/>
    </source>
</evidence>
<evidence type="ECO:0000259" key="7">
    <source>
        <dbReference type="PROSITE" id="PS51362"/>
    </source>
</evidence>
<keyword evidence="5" id="KW-1015">Disulfide bond</keyword>
<dbReference type="CDD" id="cd13752">
    <property type="entry name" value="TGF_beta_INHB"/>
    <property type="match status" value="1"/>
</dbReference>
<dbReference type="InterPro" id="IPR017948">
    <property type="entry name" value="TGFb_CS"/>
</dbReference>
<dbReference type="PANTHER" id="PTHR11848">
    <property type="entry name" value="TGF-BETA FAMILY"/>
    <property type="match status" value="1"/>
</dbReference>
<evidence type="ECO:0000256" key="5">
    <source>
        <dbReference type="ARBA" id="ARBA00023157"/>
    </source>
</evidence>
<keyword evidence="9" id="KW-1185">Reference proteome</keyword>
<evidence type="ECO:0000256" key="6">
    <source>
        <dbReference type="RuleBase" id="RU000354"/>
    </source>
</evidence>
<dbReference type="Pfam" id="PF00019">
    <property type="entry name" value="TGF_beta"/>
    <property type="match status" value="1"/>
</dbReference>
<dbReference type="InterPro" id="IPR001839">
    <property type="entry name" value="TGF-b_C"/>
</dbReference>
<dbReference type="EMBL" id="CP092878">
    <property type="protein sequence ID" value="UYV78163.1"/>
    <property type="molecule type" value="Genomic_DNA"/>
</dbReference>
<name>A0ABY6LE35_9ARAC</name>
<evidence type="ECO:0000313" key="8">
    <source>
        <dbReference type="EMBL" id="UYV78163.1"/>
    </source>
</evidence>
<dbReference type="PANTHER" id="PTHR11848:SF309">
    <property type="entry name" value="INHIBIN BETA CHAIN"/>
    <property type="match status" value="1"/>
</dbReference>
<dbReference type="SUPFAM" id="SSF57501">
    <property type="entry name" value="Cystine-knot cytokines"/>
    <property type="match status" value="1"/>
</dbReference>
<comment type="similarity">
    <text evidence="2 6">Belongs to the TGF-beta family.</text>
</comment>
<dbReference type="PROSITE" id="PS51362">
    <property type="entry name" value="TGF_BETA_2"/>
    <property type="match status" value="1"/>
</dbReference>